<evidence type="ECO:0000259" key="6">
    <source>
        <dbReference type="Pfam" id="PF08614"/>
    </source>
</evidence>
<feature type="repeat" description="WD" evidence="4">
    <location>
        <begin position="265"/>
        <end position="301"/>
    </location>
</feature>
<dbReference type="PANTHER" id="PTHR19878">
    <property type="entry name" value="AUTOPHAGY PROTEIN 16-LIKE"/>
    <property type="match status" value="1"/>
</dbReference>
<reference evidence="7" key="1">
    <citation type="submission" date="2018-07" db="EMBL/GenBank/DDBJ databases">
        <authorList>
            <person name="Quirk P.G."/>
            <person name="Krulwich T.A."/>
        </authorList>
    </citation>
    <scope>NUCLEOTIDE SEQUENCE</scope>
</reference>
<organism evidence="7">
    <name type="scientific">Culicoides sonorensis</name>
    <name type="common">Biting midge</name>
    <dbReference type="NCBI Taxonomy" id="179676"/>
    <lineage>
        <taxon>Eukaryota</taxon>
        <taxon>Metazoa</taxon>
        <taxon>Ecdysozoa</taxon>
        <taxon>Arthropoda</taxon>
        <taxon>Hexapoda</taxon>
        <taxon>Insecta</taxon>
        <taxon>Pterygota</taxon>
        <taxon>Neoptera</taxon>
        <taxon>Endopterygota</taxon>
        <taxon>Diptera</taxon>
        <taxon>Nematocera</taxon>
        <taxon>Chironomoidea</taxon>
        <taxon>Ceratopogonidae</taxon>
        <taxon>Ceratopogoninae</taxon>
        <taxon>Culicoides</taxon>
        <taxon>Monoculicoides</taxon>
    </lineage>
</organism>
<dbReference type="Pfam" id="PF08614">
    <property type="entry name" value="ATG16"/>
    <property type="match status" value="1"/>
</dbReference>
<dbReference type="GO" id="GO:0000045">
    <property type="term" value="P:autophagosome assembly"/>
    <property type="evidence" value="ECO:0007669"/>
    <property type="project" value="InterPro"/>
</dbReference>
<dbReference type="PRINTS" id="PR00320">
    <property type="entry name" value="GPROTEINBRPT"/>
</dbReference>
<feature type="repeat" description="WD" evidence="4">
    <location>
        <begin position="309"/>
        <end position="350"/>
    </location>
</feature>
<dbReference type="SUPFAM" id="SSF50978">
    <property type="entry name" value="WD40 repeat-like"/>
    <property type="match status" value="1"/>
</dbReference>
<accession>A0A336LRV2</accession>
<dbReference type="GO" id="GO:0000421">
    <property type="term" value="C:autophagosome membrane"/>
    <property type="evidence" value="ECO:0007669"/>
    <property type="project" value="TreeGrafter"/>
</dbReference>
<feature type="repeat" description="WD" evidence="4">
    <location>
        <begin position="351"/>
        <end position="392"/>
    </location>
</feature>
<keyword evidence="3" id="KW-0677">Repeat</keyword>
<dbReference type="GO" id="GO:0034045">
    <property type="term" value="C:phagophore assembly site membrane"/>
    <property type="evidence" value="ECO:0007669"/>
    <property type="project" value="TreeGrafter"/>
</dbReference>
<comment type="similarity">
    <text evidence="1">Belongs to the WD repeat ATG16 family.</text>
</comment>
<dbReference type="InterPro" id="IPR001680">
    <property type="entry name" value="WD40_rpt"/>
</dbReference>
<dbReference type="PROSITE" id="PS50294">
    <property type="entry name" value="WD_REPEATS_REGION"/>
    <property type="match status" value="3"/>
</dbReference>
<evidence type="ECO:0000256" key="4">
    <source>
        <dbReference type="PROSITE-ProRule" id="PRU00221"/>
    </source>
</evidence>
<dbReference type="InterPro" id="IPR013923">
    <property type="entry name" value="Autophagy-rel_prot_16_dom"/>
</dbReference>
<evidence type="ECO:0000256" key="1">
    <source>
        <dbReference type="ARBA" id="ARBA00009271"/>
    </source>
</evidence>
<dbReference type="CDD" id="cd22887">
    <property type="entry name" value="Atg16_CCD"/>
    <property type="match status" value="1"/>
</dbReference>
<feature type="repeat" description="WD" evidence="4">
    <location>
        <begin position="521"/>
        <end position="556"/>
    </location>
</feature>
<evidence type="ECO:0000256" key="3">
    <source>
        <dbReference type="ARBA" id="ARBA00022737"/>
    </source>
</evidence>
<dbReference type="GO" id="GO:0043495">
    <property type="term" value="F:protein-membrane adaptor activity"/>
    <property type="evidence" value="ECO:0007669"/>
    <property type="project" value="TreeGrafter"/>
</dbReference>
<dbReference type="Pfam" id="PF00400">
    <property type="entry name" value="WD40"/>
    <property type="match status" value="6"/>
</dbReference>
<dbReference type="EMBL" id="UFQT01000065">
    <property type="protein sequence ID" value="SSX19289.1"/>
    <property type="molecule type" value="Genomic_DNA"/>
</dbReference>
<dbReference type="PANTHER" id="PTHR19878:SF8">
    <property type="entry name" value="AUTOPHAGY-RELATED 16, ISOFORM F"/>
    <property type="match status" value="1"/>
</dbReference>
<dbReference type="InterPro" id="IPR019775">
    <property type="entry name" value="WD40_repeat_CS"/>
</dbReference>
<dbReference type="SMART" id="SM00320">
    <property type="entry name" value="WD40"/>
    <property type="match status" value="7"/>
</dbReference>
<dbReference type="InterPro" id="IPR036322">
    <property type="entry name" value="WD40_repeat_dom_sf"/>
</dbReference>
<proteinExistence type="inferred from homology"/>
<dbReference type="InterPro" id="IPR015943">
    <property type="entry name" value="WD40/YVTN_repeat-like_dom_sf"/>
</dbReference>
<dbReference type="InterPro" id="IPR020472">
    <property type="entry name" value="WD40_PAC1"/>
</dbReference>
<dbReference type="AlphaFoldDB" id="A0A336LRV2"/>
<dbReference type="VEuPathDB" id="VectorBase:CSON013240"/>
<evidence type="ECO:0000256" key="5">
    <source>
        <dbReference type="SAM" id="Coils"/>
    </source>
</evidence>
<name>A0A336LRV2_CULSO</name>
<dbReference type="CDD" id="cd00200">
    <property type="entry name" value="WD40"/>
    <property type="match status" value="1"/>
</dbReference>
<evidence type="ECO:0000313" key="7">
    <source>
        <dbReference type="EMBL" id="SSX19289.1"/>
    </source>
</evidence>
<dbReference type="PROSITE" id="PS50082">
    <property type="entry name" value="WD_REPEATS_2"/>
    <property type="match status" value="5"/>
</dbReference>
<keyword evidence="5" id="KW-0175">Coiled coil</keyword>
<sequence length="556" mass="62387">MTAPDKKWRTLIVERLRDRNRSESSNYNELIQCNNRLFDTNIQLSAENLRLVVENEKIRSSSSKGSGDSSLDNAKIQNLEKKLLIQQEELTELHKRKGEHSQQIIDLNKRVQELLKVIVDKDSSLAEQKILNNKLKAEVQMLTTSIQELKNLNTCLRDEHTALQLAFVANEDKLRKAQDDNRVLVEKIGQIQKQMAEKMNDENESFIRRMSERMRRELEDAARDGSRRSNSPVIQDRGSIGEILSHRGLDPVYLDVLPSGVQMKFDCHDGEVNAVRWNPIEQIVATGGADRKVKLWDVSKGLCDAKGTLVGCNAGVNSVDFDSTGTMIIGTSNDYASRIWTLSDQRLRHTLTGHSGKVMAAKFMGEPSKVVTGSHDRTLKVWDLRNKACIETKFAGSSCNDLVITDGSGSTIISGHFDKKIRFWDTRTDCSANDVVLNGKVTSLDLSKDYKYLLCCCRDDTIKLLDLRKNQIISSFSHDNFKVGCDWARVCFSPDSNKIAAGGADGNVYIWNVNGPLETTLKDHSSSVTAVSWHPHYPVLASVDRAKKCIIWSSTG</sequence>
<evidence type="ECO:0000256" key="2">
    <source>
        <dbReference type="ARBA" id="ARBA00022574"/>
    </source>
</evidence>
<gene>
    <name evidence="7" type="primary">CSON013240</name>
</gene>
<dbReference type="GO" id="GO:0034274">
    <property type="term" value="C:Atg12-Atg5-Atg16 complex"/>
    <property type="evidence" value="ECO:0007669"/>
    <property type="project" value="TreeGrafter"/>
</dbReference>
<protein>
    <submittedName>
        <fullName evidence="7">CSON013240 protein</fullName>
    </submittedName>
</protein>
<feature type="coiled-coil region" evidence="5">
    <location>
        <begin position="132"/>
        <end position="194"/>
    </location>
</feature>
<keyword evidence="2 4" id="KW-0853">WD repeat</keyword>
<feature type="repeat" description="WD" evidence="4">
    <location>
        <begin position="490"/>
        <end position="514"/>
    </location>
</feature>
<feature type="domain" description="Autophagy-related protein 16" evidence="6">
    <location>
        <begin position="12"/>
        <end position="200"/>
    </location>
</feature>
<dbReference type="PROSITE" id="PS00678">
    <property type="entry name" value="WD_REPEATS_1"/>
    <property type="match status" value="3"/>
</dbReference>
<dbReference type="InterPro" id="IPR045160">
    <property type="entry name" value="ATG16"/>
</dbReference>
<dbReference type="Gene3D" id="2.130.10.10">
    <property type="entry name" value="YVTN repeat-like/Quinoprotein amine dehydrogenase"/>
    <property type="match status" value="2"/>
</dbReference>